<keyword evidence="5 11" id="KW-0012">Acyltransferase</keyword>
<dbReference type="Pfam" id="PF13444">
    <property type="entry name" value="Acetyltransf_5"/>
    <property type="match status" value="1"/>
</dbReference>
<dbReference type="InterPro" id="IPR016181">
    <property type="entry name" value="Acyl_CoA_acyltransferase"/>
</dbReference>
<dbReference type="GO" id="GO:0016746">
    <property type="term" value="F:acyltransferase activity"/>
    <property type="evidence" value="ECO:0007669"/>
    <property type="project" value="UniProtKB-KW"/>
</dbReference>
<dbReference type="PANTHER" id="PTHR37323">
    <property type="entry name" value="GCN5-RELATED N-ACETYLTRANSFERASE"/>
    <property type="match status" value="1"/>
</dbReference>
<dbReference type="Gene3D" id="3.40.630.30">
    <property type="match status" value="1"/>
</dbReference>
<evidence type="ECO:0000256" key="7">
    <source>
        <dbReference type="ARBA" id="ARBA00039058"/>
    </source>
</evidence>
<evidence type="ECO:0000256" key="1">
    <source>
        <dbReference type="ARBA" id="ARBA00005189"/>
    </source>
</evidence>
<evidence type="ECO:0000256" key="6">
    <source>
        <dbReference type="ARBA" id="ARBA00038095"/>
    </source>
</evidence>
<organism evidence="11 12">
    <name type="scientific">Paramylibacter ulvae</name>
    <dbReference type="NCBI Taxonomy" id="1651968"/>
    <lineage>
        <taxon>Bacteria</taxon>
        <taxon>Pseudomonadati</taxon>
        <taxon>Pseudomonadota</taxon>
        <taxon>Alphaproteobacteria</taxon>
        <taxon>Rhodobacterales</taxon>
        <taxon>Paracoccaceae</taxon>
        <taxon>Paramylibacter</taxon>
    </lineage>
</organism>
<accession>A0ABQ3D2H6</accession>
<gene>
    <name evidence="11" type="ORF">GCM10008927_18900</name>
</gene>
<reference evidence="12" key="1">
    <citation type="journal article" date="2019" name="Int. J. Syst. Evol. Microbiol.">
        <title>The Global Catalogue of Microorganisms (GCM) 10K type strain sequencing project: providing services to taxonomists for standard genome sequencing and annotation.</title>
        <authorList>
            <consortium name="The Broad Institute Genomics Platform"/>
            <consortium name="The Broad Institute Genome Sequencing Center for Infectious Disease"/>
            <person name="Wu L."/>
            <person name="Ma J."/>
        </authorList>
    </citation>
    <scope>NUCLEOTIDE SEQUENCE [LARGE SCALE GENOMIC DNA]</scope>
    <source>
        <strain evidence="12">KCTC 32465</strain>
    </source>
</reference>
<dbReference type="PANTHER" id="PTHR37323:SF1">
    <property type="entry name" value="L-ORNITHINE N(ALPHA)-ACYLTRANSFERASE"/>
    <property type="match status" value="1"/>
</dbReference>
<keyword evidence="2" id="KW-0444">Lipid biosynthesis</keyword>
<comment type="caution">
    <text evidence="11">The sequence shown here is derived from an EMBL/GenBank/DDBJ whole genome shotgun (WGS) entry which is preliminary data.</text>
</comment>
<evidence type="ECO:0000256" key="2">
    <source>
        <dbReference type="ARBA" id="ARBA00022516"/>
    </source>
</evidence>
<evidence type="ECO:0000313" key="12">
    <source>
        <dbReference type="Proteomes" id="UP000634455"/>
    </source>
</evidence>
<name>A0ABQ3D2H6_9RHOB</name>
<keyword evidence="12" id="KW-1185">Reference proteome</keyword>
<dbReference type="EC" id="2.3.2.30" evidence="7"/>
<comment type="pathway">
    <text evidence="1">Lipid metabolism.</text>
</comment>
<evidence type="ECO:0000256" key="4">
    <source>
        <dbReference type="ARBA" id="ARBA00023098"/>
    </source>
</evidence>
<comment type="catalytic activity">
    <reaction evidence="10">
        <text>a (3R)-hydroxyacyl-[ACP] + L-ornithine = a lyso-ornithine lipid + holo-[ACP] + H(+)</text>
        <dbReference type="Rhea" id="RHEA:20633"/>
        <dbReference type="Rhea" id="RHEA-COMP:9685"/>
        <dbReference type="Rhea" id="RHEA-COMP:9945"/>
        <dbReference type="ChEBI" id="CHEBI:15378"/>
        <dbReference type="ChEBI" id="CHEBI:46911"/>
        <dbReference type="ChEBI" id="CHEBI:64479"/>
        <dbReference type="ChEBI" id="CHEBI:78827"/>
        <dbReference type="ChEBI" id="CHEBI:138482"/>
        <dbReference type="EC" id="2.3.2.30"/>
    </reaction>
    <physiologicalReaction direction="left-to-right" evidence="10">
        <dbReference type="Rhea" id="RHEA:20634"/>
    </physiologicalReaction>
</comment>
<dbReference type="Proteomes" id="UP000634455">
    <property type="component" value="Unassembled WGS sequence"/>
</dbReference>
<evidence type="ECO:0000256" key="9">
    <source>
        <dbReference type="ARBA" id="ARBA00045724"/>
    </source>
</evidence>
<evidence type="ECO:0000313" key="11">
    <source>
        <dbReference type="EMBL" id="GHA53326.1"/>
    </source>
</evidence>
<protein>
    <recommendedName>
        <fullName evidence="8">L-ornithine N(alpha)-acyltransferase</fullName>
        <ecNumber evidence="7">2.3.2.30</ecNumber>
    </recommendedName>
</protein>
<comment type="similarity">
    <text evidence="6">Belongs to the acetyltransferase family. OlsB subfamily.</text>
</comment>
<dbReference type="InterPro" id="IPR052351">
    <property type="entry name" value="Ornithine_N-alpha-AT"/>
</dbReference>
<dbReference type="SUPFAM" id="SSF55729">
    <property type="entry name" value="Acyl-CoA N-acyltransferases (Nat)"/>
    <property type="match status" value="1"/>
</dbReference>
<keyword evidence="4" id="KW-0443">Lipid metabolism</keyword>
<evidence type="ECO:0000256" key="10">
    <source>
        <dbReference type="ARBA" id="ARBA00047785"/>
    </source>
</evidence>
<evidence type="ECO:0000256" key="3">
    <source>
        <dbReference type="ARBA" id="ARBA00022679"/>
    </source>
</evidence>
<proteinExistence type="inferred from homology"/>
<keyword evidence="3" id="KW-0808">Transferase</keyword>
<sequence length="245" mass="27491">MVILQKGQYRARFAQTQADILAAQRLRASAFLGDHSGGLDQDGYDDECLHVLIEDTKTNTLMCCFRMMFLAATDCPDQTYSAQFYDLKHFKNFDGAKLELGRFCIAPDVIDPDILRLAWTVITQFVDERDVKILFGCSSFHGTDAAAYTDALALLKERHLGPKKWMPRIKAPKIYRFATELKGRKPDIRAAQRTLPPLLRSYLTLGGWVSDHAVVDRALGTLHVFTGVEIASISPARKRVLRGAV</sequence>
<dbReference type="EMBL" id="BMZF01000004">
    <property type="protein sequence ID" value="GHA53326.1"/>
    <property type="molecule type" value="Genomic_DNA"/>
</dbReference>
<dbReference type="RefSeq" id="WP_189640464.1">
    <property type="nucleotide sequence ID" value="NZ_BMZF01000004.1"/>
</dbReference>
<evidence type="ECO:0000256" key="5">
    <source>
        <dbReference type="ARBA" id="ARBA00023315"/>
    </source>
</evidence>
<evidence type="ECO:0000256" key="8">
    <source>
        <dbReference type="ARBA" id="ARBA00039866"/>
    </source>
</evidence>
<comment type="function">
    <text evidence="9">Catalyzes the first step in the biosynthesis of ornithine lipids, which are phosphorus-free membrane lipids. Catalyzes the 3-hydroxyacyl-acyl carrier protein-dependent acylation of ornithine to form lyso-ornithine lipid (LOL).</text>
</comment>